<evidence type="ECO:0000313" key="12">
    <source>
        <dbReference type="Proteomes" id="UP000307217"/>
    </source>
</evidence>
<dbReference type="InterPro" id="IPR003593">
    <property type="entry name" value="AAA+_ATPase"/>
</dbReference>
<dbReference type="InterPro" id="IPR058031">
    <property type="entry name" value="AAA_lid_NorR"/>
</dbReference>
<organism evidence="9 12">
    <name type="scientific">Pseudoalteromonas aurantia</name>
    <dbReference type="NCBI Taxonomy" id="43654"/>
    <lineage>
        <taxon>Bacteria</taxon>
        <taxon>Pseudomonadati</taxon>
        <taxon>Pseudomonadota</taxon>
        <taxon>Gammaproteobacteria</taxon>
        <taxon>Alteromonadales</taxon>
        <taxon>Pseudoalteromonadaceae</taxon>
        <taxon>Pseudoalteromonas</taxon>
    </lineage>
</organism>
<evidence type="ECO:0000256" key="3">
    <source>
        <dbReference type="ARBA" id="ARBA00023015"/>
    </source>
</evidence>
<name>A0A5S3VC50_9GAMM</name>
<keyword evidence="5" id="KW-0804">Transcription</keyword>
<dbReference type="Pfam" id="PF00158">
    <property type="entry name" value="Sigma54_activat"/>
    <property type="match status" value="1"/>
</dbReference>
<dbReference type="Gene3D" id="1.10.8.60">
    <property type="match status" value="1"/>
</dbReference>
<protein>
    <submittedName>
        <fullName evidence="9">Two-component system response regulator GlrR</fullName>
    </submittedName>
</protein>
<reference evidence="9" key="3">
    <citation type="submission" date="2019-09" db="EMBL/GenBank/DDBJ databases">
        <title>Co-occurence of chitin degradation, pigmentation and bioactivity in marine Pseudoalteromonas.</title>
        <authorList>
            <person name="Sonnenschein E.C."/>
            <person name="Bech P.K."/>
        </authorList>
    </citation>
    <scope>NUCLEOTIDE SEQUENCE</scope>
    <source>
        <strain evidence="9">S3790</strain>
    </source>
</reference>
<proteinExistence type="predicted"/>
<keyword evidence="2" id="KW-0067">ATP-binding</keyword>
<evidence type="ECO:0000256" key="6">
    <source>
        <dbReference type="PROSITE-ProRule" id="PRU00169"/>
    </source>
</evidence>
<evidence type="ECO:0000256" key="1">
    <source>
        <dbReference type="ARBA" id="ARBA00022741"/>
    </source>
</evidence>
<dbReference type="RefSeq" id="WP_138591078.1">
    <property type="nucleotide sequence ID" value="NZ_PNBW01000002.1"/>
</dbReference>
<dbReference type="GO" id="GO:0005524">
    <property type="term" value="F:ATP binding"/>
    <property type="evidence" value="ECO:0007669"/>
    <property type="project" value="UniProtKB-KW"/>
</dbReference>
<dbReference type="Gene3D" id="3.40.50.300">
    <property type="entry name" value="P-loop containing nucleotide triphosphate hydrolases"/>
    <property type="match status" value="1"/>
</dbReference>
<dbReference type="SUPFAM" id="SSF46689">
    <property type="entry name" value="Homeodomain-like"/>
    <property type="match status" value="1"/>
</dbReference>
<dbReference type="Pfam" id="PF25601">
    <property type="entry name" value="AAA_lid_14"/>
    <property type="match status" value="1"/>
</dbReference>
<dbReference type="PROSITE" id="PS00688">
    <property type="entry name" value="SIGMA54_INTERACT_3"/>
    <property type="match status" value="1"/>
</dbReference>
<keyword evidence="1" id="KW-0547">Nucleotide-binding</keyword>
<reference evidence="9 12" key="1">
    <citation type="submission" date="2018-01" db="EMBL/GenBank/DDBJ databases">
        <authorList>
            <person name="Paulsen S."/>
            <person name="Gram L.K."/>
        </authorList>
    </citation>
    <scope>NUCLEOTIDE SEQUENCE [LARGE SCALE GENOMIC DNA]</scope>
    <source>
        <strain evidence="9 12">S3790</strain>
        <strain evidence="10">S3895</strain>
    </source>
</reference>
<dbReference type="Gene3D" id="3.40.50.2300">
    <property type="match status" value="1"/>
</dbReference>
<dbReference type="GO" id="GO:0003677">
    <property type="term" value="F:DNA binding"/>
    <property type="evidence" value="ECO:0007669"/>
    <property type="project" value="UniProtKB-KW"/>
</dbReference>
<evidence type="ECO:0000256" key="5">
    <source>
        <dbReference type="ARBA" id="ARBA00023163"/>
    </source>
</evidence>
<dbReference type="GO" id="GO:0006355">
    <property type="term" value="P:regulation of DNA-templated transcription"/>
    <property type="evidence" value="ECO:0007669"/>
    <property type="project" value="InterPro"/>
</dbReference>
<dbReference type="Proteomes" id="UP000307164">
    <property type="component" value="Unassembled WGS sequence"/>
</dbReference>
<evidence type="ECO:0000259" key="8">
    <source>
        <dbReference type="PROSITE" id="PS50110"/>
    </source>
</evidence>
<dbReference type="FunFam" id="3.40.50.300:FF:000006">
    <property type="entry name" value="DNA-binding transcriptional regulator NtrC"/>
    <property type="match status" value="1"/>
</dbReference>
<dbReference type="SUPFAM" id="SSF52172">
    <property type="entry name" value="CheY-like"/>
    <property type="match status" value="1"/>
</dbReference>
<dbReference type="PANTHER" id="PTHR32071:SF116">
    <property type="entry name" value="TRANSCRIPTIONAL REGULATORY PROTEIN GLRR"/>
    <property type="match status" value="1"/>
</dbReference>
<feature type="modified residue" description="4-aspartylphosphate" evidence="6">
    <location>
        <position position="55"/>
    </location>
</feature>
<dbReference type="InterPro" id="IPR009057">
    <property type="entry name" value="Homeodomain-like_sf"/>
</dbReference>
<dbReference type="PROSITE" id="PS50045">
    <property type="entry name" value="SIGMA54_INTERACT_4"/>
    <property type="match status" value="1"/>
</dbReference>
<dbReference type="InterPro" id="IPR011006">
    <property type="entry name" value="CheY-like_superfamily"/>
</dbReference>
<dbReference type="CDD" id="cd00009">
    <property type="entry name" value="AAA"/>
    <property type="match status" value="1"/>
</dbReference>
<keyword evidence="3" id="KW-0805">Transcription regulation</keyword>
<evidence type="ECO:0000256" key="2">
    <source>
        <dbReference type="ARBA" id="ARBA00022840"/>
    </source>
</evidence>
<dbReference type="InterPro" id="IPR001789">
    <property type="entry name" value="Sig_transdc_resp-reg_receiver"/>
</dbReference>
<dbReference type="PROSITE" id="PS00676">
    <property type="entry name" value="SIGMA54_INTERACT_2"/>
    <property type="match status" value="1"/>
</dbReference>
<keyword evidence="11" id="KW-1185">Reference proteome</keyword>
<feature type="domain" description="Response regulatory" evidence="8">
    <location>
        <begin position="6"/>
        <end position="120"/>
    </location>
</feature>
<dbReference type="EMBL" id="PNBX01000024">
    <property type="protein sequence ID" value="TMO69083.1"/>
    <property type="molecule type" value="Genomic_DNA"/>
</dbReference>
<dbReference type="PROSITE" id="PS50110">
    <property type="entry name" value="RESPONSE_REGULATORY"/>
    <property type="match status" value="1"/>
</dbReference>
<dbReference type="EMBL" id="PNBW01000002">
    <property type="protein sequence ID" value="TMO79073.1"/>
    <property type="molecule type" value="Genomic_DNA"/>
</dbReference>
<dbReference type="GO" id="GO:0000160">
    <property type="term" value="P:phosphorelay signal transduction system"/>
    <property type="evidence" value="ECO:0007669"/>
    <property type="project" value="InterPro"/>
</dbReference>
<sequence length="437" mass="48730">MINRATILLVDDDHAFVELLAMRLESNNYLTLRAYRATPALKILQSEAVDLVITDLKMAHMDGFELFEKIKSDHFGMPVIMMTAHGSIPDAVDAIEQGFLDFINKPINSQTLLHTIEKALCNTVKASLSNTKHNYFGISFKSCAMRQVVHHIQALAPNNVNILIQGESGTGKEVAAKAIHQASGYASGPFIAINCAAVPSHLLESELFGHKKGAFTGAINDKTGLILSANNGTILLDEIGDMPLDLQVKLLRVLQERTVRPVGSHTEHKINVRFLSASHKDLQQAIVNKEFREDLYYRLNVVSLTLPSLRNRVEDIVLLANQFVDELSSHSKTINPQAMTHLLNYAWPGNIRQLHNVIEHALVLTPGKLITEDTILKALPTQHKRHFQGLNDAKKQFEYDYLKKVLSLSEGNVAEAAKLAQRNRSDFYKLMKKHGIS</sequence>
<dbReference type="Pfam" id="PF00072">
    <property type="entry name" value="Response_reg"/>
    <property type="match status" value="1"/>
</dbReference>
<dbReference type="InterPro" id="IPR025944">
    <property type="entry name" value="Sigma_54_int_dom_CS"/>
</dbReference>
<feature type="domain" description="Sigma-54 factor interaction" evidence="7">
    <location>
        <begin position="138"/>
        <end position="363"/>
    </location>
</feature>
<gene>
    <name evidence="9" type="ORF">CWC19_06515</name>
    <name evidence="10" type="ORF">CWC20_00190</name>
</gene>
<evidence type="ECO:0000313" key="9">
    <source>
        <dbReference type="EMBL" id="TMO69083.1"/>
    </source>
</evidence>
<dbReference type="SMART" id="SM00382">
    <property type="entry name" value="AAA"/>
    <property type="match status" value="1"/>
</dbReference>
<reference evidence="11 12" key="2">
    <citation type="submission" date="2019-06" db="EMBL/GenBank/DDBJ databases">
        <title>Co-occurence of chitin degradation, pigmentation and bioactivity in marine Pseudoalteromonas.</title>
        <authorList>
            <person name="Sonnenschein E.C."/>
            <person name="Bech P.K."/>
        </authorList>
    </citation>
    <scope>NUCLEOTIDE SEQUENCE [LARGE SCALE GENOMIC DNA]</scope>
    <source>
        <strain evidence="12">S3790</strain>
        <strain evidence="10 11">S3895</strain>
    </source>
</reference>
<evidence type="ECO:0000313" key="11">
    <source>
        <dbReference type="Proteomes" id="UP000307164"/>
    </source>
</evidence>
<dbReference type="InterPro" id="IPR025943">
    <property type="entry name" value="Sigma_54_int_dom_ATP-bd_2"/>
</dbReference>
<dbReference type="PANTHER" id="PTHR32071">
    <property type="entry name" value="TRANSCRIPTIONAL REGULATORY PROTEIN"/>
    <property type="match status" value="1"/>
</dbReference>
<evidence type="ECO:0000259" key="7">
    <source>
        <dbReference type="PROSITE" id="PS50045"/>
    </source>
</evidence>
<dbReference type="InterPro" id="IPR027417">
    <property type="entry name" value="P-loop_NTPase"/>
</dbReference>
<dbReference type="InterPro" id="IPR002078">
    <property type="entry name" value="Sigma_54_int"/>
</dbReference>
<comment type="caution">
    <text evidence="9">The sequence shown here is derived from an EMBL/GenBank/DDBJ whole genome shotgun (WGS) entry which is preliminary data.</text>
</comment>
<keyword evidence="6" id="KW-0597">Phosphoprotein</keyword>
<dbReference type="SUPFAM" id="SSF52540">
    <property type="entry name" value="P-loop containing nucleoside triphosphate hydrolases"/>
    <property type="match status" value="1"/>
</dbReference>
<dbReference type="AlphaFoldDB" id="A0A5S3VC50"/>
<dbReference type="Proteomes" id="UP000307217">
    <property type="component" value="Unassembled WGS sequence"/>
</dbReference>
<dbReference type="OrthoDB" id="9804019at2"/>
<evidence type="ECO:0000256" key="4">
    <source>
        <dbReference type="ARBA" id="ARBA00023125"/>
    </source>
</evidence>
<keyword evidence="4" id="KW-0238">DNA-binding</keyword>
<evidence type="ECO:0000313" key="10">
    <source>
        <dbReference type="EMBL" id="TMO79073.1"/>
    </source>
</evidence>
<accession>A0A5S3VC50</accession>
<dbReference type="Gene3D" id="1.10.10.60">
    <property type="entry name" value="Homeodomain-like"/>
    <property type="match status" value="1"/>
</dbReference>
<dbReference type="SMART" id="SM00448">
    <property type="entry name" value="REC"/>
    <property type="match status" value="1"/>
</dbReference>